<evidence type="ECO:0000256" key="2">
    <source>
        <dbReference type="ARBA" id="ARBA00022771"/>
    </source>
</evidence>
<dbReference type="PROSITE" id="PS51635">
    <property type="entry name" value="PNPLA"/>
    <property type="match status" value="1"/>
</dbReference>
<comment type="caution">
    <text evidence="9">The sequence shown here is derived from an EMBL/GenBank/DDBJ whole genome shotgun (WGS) entry which is preliminary data.</text>
</comment>
<feature type="active site" description="Proton acceptor" evidence="7">
    <location>
        <position position="288"/>
    </location>
</feature>
<keyword evidence="2" id="KW-0863">Zinc-finger</keyword>
<dbReference type="InterPro" id="IPR017907">
    <property type="entry name" value="Znf_RING_CS"/>
</dbReference>
<keyword evidence="1" id="KW-0479">Metal-binding</keyword>
<keyword evidence="3 7" id="KW-0378">Hydrolase</keyword>
<feature type="short sequence motif" description="GXSXG" evidence="7">
    <location>
        <begin position="135"/>
        <end position="139"/>
    </location>
</feature>
<proteinExistence type="predicted"/>
<protein>
    <recommendedName>
        <fullName evidence="8">PNPLA domain-containing protein</fullName>
    </recommendedName>
</protein>
<dbReference type="CDD" id="cd07199">
    <property type="entry name" value="Pat17_PNPLA8_PNPLA9_like"/>
    <property type="match status" value="1"/>
</dbReference>
<evidence type="ECO:0000313" key="9">
    <source>
        <dbReference type="EMBL" id="KAL1885228.1"/>
    </source>
</evidence>
<dbReference type="SUPFAM" id="SSF52151">
    <property type="entry name" value="FabD/lysophospholipase-like"/>
    <property type="match status" value="1"/>
</dbReference>
<dbReference type="Gene3D" id="3.40.1090.10">
    <property type="entry name" value="Cytosolic phospholipase A2 catalytic domain"/>
    <property type="match status" value="1"/>
</dbReference>
<keyword evidence="4" id="KW-0862">Zinc</keyword>
<evidence type="ECO:0000256" key="7">
    <source>
        <dbReference type="PROSITE-ProRule" id="PRU01161"/>
    </source>
</evidence>
<dbReference type="PROSITE" id="PS00518">
    <property type="entry name" value="ZF_RING_1"/>
    <property type="match status" value="1"/>
</dbReference>
<comment type="caution">
    <text evidence="7">Lacks conserved residue(s) required for the propagation of feature annotation.</text>
</comment>
<accession>A0ABR3YAS8</accession>
<evidence type="ECO:0000256" key="4">
    <source>
        <dbReference type="ARBA" id="ARBA00022833"/>
    </source>
</evidence>
<dbReference type="Proteomes" id="UP001583193">
    <property type="component" value="Unassembled WGS sequence"/>
</dbReference>
<evidence type="ECO:0000256" key="5">
    <source>
        <dbReference type="ARBA" id="ARBA00022963"/>
    </source>
</evidence>
<evidence type="ECO:0000256" key="3">
    <source>
        <dbReference type="ARBA" id="ARBA00022801"/>
    </source>
</evidence>
<dbReference type="InterPro" id="IPR016035">
    <property type="entry name" value="Acyl_Trfase/lysoPLipase"/>
</dbReference>
<reference evidence="9 10" key="1">
    <citation type="journal article" date="2024" name="IMA Fungus">
        <title>IMA Genome - F19 : A genome assembly and annotation guide to empower mycologists, including annotated draft genome sequences of Ceratocystis pirilliformis, Diaporthe australafricana, Fusarium ophioides, Paecilomyces lecythidis, and Sporothrix stenoceras.</title>
        <authorList>
            <person name="Aylward J."/>
            <person name="Wilson A.M."/>
            <person name="Visagie C.M."/>
            <person name="Spraker J."/>
            <person name="Barnes I."/>
            <person name="Buitendag C."/>
            <person name="Ceriani C."/>
            <person name="Del Mar Angel L."/>
            <person name="du Plessis D."/>
            <person name="Fuchs T."/>
            <person name="Gasser K."/>
            <person name="Kramer D."/>
            <person name="Li W."/>
            <person name="Munsamy K."/>
            <person name="Piso A."/>
            <person name="Price J.L."/>
            <person name="Sonnekus B."/>
            <person name="Thomas C."/>
            <person name="van der Nest A."/>
            <person name="van Dijk A."/>
            <person name="van Heerden A."/>
            <person name="van Vuuren N."/>
            <person name="Yilmaz N."/>
            <person name="Duong T.A."/>
            <person name="van der Merwe N.A."/>
            <person name="Wingfield M.J."/>
            <person name="Wingfield B.D."/>
        </authorList>
    </citation>
    <scope>NUCLEOTIDE SEQUENCE [LARGE SCALE GENOMIC DNA]</scope>
    <source>
        <strain evidence="9 10">CMW 18167</strain>
    </source>
</reference>
<organism evidence="9 10">
    <name type="scientific">Paecilomyces lecythidis</name>
    <dbReference type="NCBI Taxonomy" id="3004212"/>
    <lineage>
        <taxon>Eukaryota</taxon>
        <taxon>Fungi</taxon>
        <taxon>Dikarya</taxon>
        <taxon>Ascomycota</taxon>
        <taxon>Pezizomycotina</taxon>
        <taxon>Eurotiomycetes</taxon>
        <taxon>Eurotiomycetidae</taxon>
        <taxon>Eurotiales</taxon>
        <taxon>Thermoascaceae</taxon>
        <taxon>Paecilomyces</taxon>
    </lineage>
</organism>
<feature type="domain" description="PNPLA" evidence="8">
    <location>
        <begin position="97"/>
        <end position="302"/>
    </location>
</feature>
<evidence type="ECO:0000313" key="10">
    <source>
        <dbReference type="Proteomes" id="UP001583193"/>
    </source>
</evidence>
<feature type="active site" description="Nucleophile" evidence="7">
    <location>
        <position position="137"/>
    </location>
</feature>
<evidence type="ECO:0000256" key="1">
    <source>
        <dbReference type="ARBA" id="ARBA00022723"/>
    </source>
</evidence>
<name>A0ABR3YAS8_9EURO</name>
<dbReference type="PANTHER" id="PTHR24185:SF1">
    <property type="entry name" value="CALCIUM-INDEPENDENT PHOSPHOLIPASE A2-GAMMA"/>
    <property type="match status" value="1"/>
</dbReference>
<keyword evidence="6 7" id="KW-0443">Lipid metabolism</keyword>
<feature type="short sequence motif" description="DGA/G" evidence="7">
    <location>
        <begin position="288"/>
        <end position="290"/>
    </location>
</feature>
<gene>
    <name evidence="9" type="ORF">Plec18167_001885</name>
</gene>
<sequence>MITSSLSASQVHKRNLHSQRKFWGLVKSNKTCLWCLRRHPENPQSCGHTICDTCVEIFGKSSPHAESEYIISDCMLCDSSKGLTVRLKPPTAAARILSIDGGGLRAVIPLENLEILQEAIGPDLSLVDLFDLSVGTSSGGLIVLSMRILQMGVSQCKMLFRSLAKDVLSSTRRKKFLSFWLSDGAYDTGVLEDVLKEHFHPSRRLFDAPASLLSSGKVAVTASSISDGSLFIFTNYNGTAPHRAEPAYQRLRPDAEDEPYVWQVARATAAAPPLFSTIDIPGLGAFQDGGMGRHNNPVNVALSEARHLWPDDADPDVVVTLGTGSETASQKLSQFRNVVMDGWVPRLYRSMKSSFDGHATWREVMSRLDDGSQKNFFRFDTFLPNGLPAMDNTKCMDDLSSSTRRQSGENYGEAALSLLTSCLFFRLERVPEYQNGLFHCIGTIRCRAPARSLIKRLVSMEPEQQGFYKDNLNLGLQLSADDICQVCHRYSLPVRFFVRSLEETMTLSLRLGVTARRLSAFPSSIQWFVDKQGLNCAFGSSNHGTPFELDCPACGSQSLSRGRKRKYVEI</sequence>
<dbReference type="EMBL" id="JAVDPF010000003">
    <property type="protein sequence ID" value="KAL1885228.1"/>
    <property type="molecule type" value="Genomic_DNA"/>
</dbReference>
<keyword evidence="5 7" id="KW-0442">Lipid degradation</keyword>
<dbReference type="Pfam" id="PF01734">
    <property type="entry name" value="Patatin"/>
    <property type="match status" value="1"/>
</dbReference>
<dbReference type="InterPro" id="IPR002641">
    <property type="entry name" value="PNPLA_dom"/>
</dbReference>
<keyword evidence="10" id="KW-1185">Reference proteome</keyword>
<evidence type="ECO:0000259" key="8">
    <source>
        <dbReference type="PROSITE" id="PS51635"/>
    </source>
</evidence>
<dbReference type="PANTHER" id="PTHR24185">
    <property type="entry name" value="CALCIUM-INDEPENDENT PHOSPHOLIPASE A2-GAMMA"/>
    <property type="match status" value="1"/>
</dbReference>
<evidence type="ECO:0000256" key="6">
    <source>
        <dbReference type="ARBA" id="ARBA00023098"/>
    </source>
</evidence>